<evidence type="ECO:0000313" key="5">
    <source>
        <dbReference type="EnsemblMetazoa" id="G758.7:cds"/>
    </source>
</evidence>
<feature type="compositionally biased region" description="Low complexity" evidence="3">
    <location>
        <begin position="540"/>
        <end position="554"/>
    </location>
</feature>
<dbReference type="Pfam" id="PF23598">
    <property type="entry name" value="LRR_14"/>
    <property type="match status" value="1"/>
</dbReference>
<protein>
    <recommendedName>
        <fullName evidence="4">Disease resistance R13L4/SHOC-2-like LRR domain-containing protein</fullName>
    </recommendedName>
</protein>
<feature type="compositionally biased region" description="Polar residues" evidence="3">
    <location>
        <begin position="526"/>
        <end position="535"/>
    </location>
</feature>
<dbReference type="SUPFAM" id="SSF52058">
    <property type="entry name" value="L domain-like"/>
    <property type="match status" value="1"/>
</dbReference>
<name>A0A8W8NYR3_MAGGI</name>
<dbReference type="SMART" id="SM00369">
    <property type="entry name" value="LRR_TYP"/>
    <property type="match status" value="4"/>
</dbReference>
<evidence type="ECO:0000256" key="1">
    <source>
        <dbReference type="ARBA" id="ARBA00022614"/>
    </source>
</evidence>
<dbReference type="PANTHER" id="PTHR46652">
    <property type="entry name" value="LEUCINE-RICH REPEAT AND IQ DOMAIN-CONTAINING PROTEIN 1-RELATED"/>
    <property type="match status" value="1"/>
</dbReference>
<dbReference type="SMART" id="SM00365">
    <property type="entry name" value="LRR_SD22"/>
    <property type="match status" value="7"/>
</dbReference>
<feature type="region of interest" description="Disordered" evidence="3">
    <location>
        <begin position="526"/>
        <end position="558"/>
    </location>
</feature>
<feature type="compositionally biased region" description="Polar residues" evidence="3">
    <location>
        <begin position="56"/>
        <end position="85"/>
    </location>
</feature>
<evidence type="ECO:0000313" key="6">
    <source>
        <dbReference type="Proteomes" id="UP000005408"/>
    </source>
</evidence>
<evidence type="ECO:0000259" key="4">
    <source>
        <dbReference type="Pfam" id="PF23598"/>
    </source>
</evidence>
<reference evidence="5" key="1">
    <citation type="submission" date="2022-08" db="UniProtKB">
        <authorList>
            <consortium name="EnsemblMetazoa"/>
        </authorList>
    </citation>
    <scope>IDENTIFICATION</scope>
    <source>
        <strain evidence="5">05x7-T-G4-1.051#20</strain>
    </source>
</reference>
<evidence type="ECO:0000256" key="2">
    <source>
        <dbReference type="ARBA" id="ARBA00022737"/>
    </source>
</evidence>
<dbReference type="PANTHER" id="PTHR46652:SF3">
    <property type="entry name" value="LEUCINE-RICH REPEAT-CONTAINING PROTEIN 9"/>
    <property type="match status" value="1"/>
</dbReference>
<dbReference type="Proteomes" id="UP000005408">
    <property type="component" value="Unassembled WGS sequence"/>
</dbReference>
<keyword evidence="1" id="KW-0433">Leucine-rich repeat</keyword>
<feature type="region of interest" description="Disordered" evidence="3">
    <location>
        <begin position="1"/>
        <end position="160"/>
    </location>
</feature>
<feature type="compositionally biased region" description="Low complexity" evidence="3">
    <location>
        <begin position="109"/>
        <end position="144"/>
    </location>
</feature>
<feature type="compositionally biased region" description="Polar residues" evidence="3">
    <location>
        <begin position="93"/>
        <end position="105"/>
    </location>
</feature>
<dbReference type="SMART" id="SM00364">
    <property type="entry name" value="LRR_BAC"/>
    <property type="match status" value="5"/>
</dbReference>
<organism evidence="5 6">
    <name type="scientific">Magallana gigas</name>
    <name type="common">Pacific oyster</name>
    <name type="synonym">Crassostrea gigas</name>
    <dbReference type="NCBI Taxonomy" id="29159"/>
    <lineage>
        <taxon>Eukaryota</taxon>
        <taxon>Metazoa</taxon>
        <taxon>Spiralia</taxon>
        <taxon>Lophotrochozoa</taxon>
        <taxon>Mollusca</taxon>
        <taxon>Bivalvia</taxon>
        <taxon>Autobranchia</taxon>
        <taxon>Pteriomorphia</taxon>
        <taxon>Ostreida</taxon>
        <taxon>Ostreoidea</taxon>
        <taxon>Ostreidae</taxon>
        <taxon>Magallana</taxon>
    </lineage>
</organism>
<dbReference type="PROSITE" id="PS51450">
    <property type="entry name" value="LRR"/>
    <property type="match status" value="7"/>
</dbReference>
<dbReference type="AlphaFoldDB" id="A0A8W8NYR3"/>
<evidence type="ECO:0000256" key="3">
    <source>
        <dbReference type="SAM" id="MobiDB-lite"/>
    </source>
</evidence>
<dbReference type="InterPro" id="IPR050836">
    <property type="entry name" value="SDS22/Internalin_LRR"/>
</dbReference>
<dbReference type="InterPro" id="IPR003591">
    <property type="entry name" value="Leu-rich_rpt_typical-subtyp"/>
</dbReference>
<keyword evidence="6" id="KW-1185">Reference proteome</keyword>
<accession>A0A8W8NYR3</accession>
<feature type="compositionally biased region" description="Polar residues" evidence="3">
    <location>
        <begin position="9"/>
        <end position="18"/>
    </location>
</feature>
<dbReference type="Gene3D" id="3.80.10.10">
    <property type="entry name" value="Ribonuclease Inhibitor"/>
    <property type="match status" value="2"/>
</dbReference>
<dbReference type="InterPro" id="IPR055414">
    <property type="entry name" value="LRR_R13L4/SHOC2-like"/>
</dbReference>
<dbReference type="EnsemblMetazoa" id="G758.7">
    <property type="protein sequence ID" value="G758.7:cds"/>
    <property type="gene ID" value="G758"/>
</dbReference>
<dbReference type="InterPro" id="IPR001611">
    <property type="entry name" value="Leu-rich_rpt"/>
</dbReference>
<sequence length="572" mass="63589">MEGRLKARSSGSIPSTLGRQIGVLPVGNPPPRARRPNPRQVLPPPPQRKFADVSSGPVQYSEGNSATLNDNTVSVGRTRNDQLSAKSGKVKVKQTSPPTSDLTSRPLSKKYVPSPPSSSRSVRSLGSSAKVKDTLSSARSTASRSDIEAEREEEFWEKKPSKTVTEQEILDQNQETDVSRIYDINLHAAELTVVPKLEKFPNLRVLDLSCNYIERIENLDQSRDIRELKLYDNRITTIENLKNLKELVTLQLQYNKLKQLGKGLTALTKLRILRVDCNKILRLDAAELSCCVHLTSINISYNLVDSLSALNYLPNLEECYAAGNRIKTIELSRCKKLQDIDVSKNRITDLSGIKSLPNLQTLNISSNQIASLKPLGKSKSLQELYASGNRISDLSFIPDFFPRLEIFNISCNNIKSLDEVCVLERCEDIAELFLYENPFCAPGAEHSHYMGEVQAVIPQLEILDGAHVKRHTQRGAPLMRPMSASTIISVRQVETQMKAMDNEMASFEKNILDRFESLRSSCGLDVNSSPLSTRNPVPAPSLTSQRPSSKSSSRSKIRDALQFASQNLDDAA</sequence>
<proteinExistence type="predicted"/>
<dbReference type="OrthoDB" id="1574204at2759"/>
<keyword evidence="2" id="KW-0677">Repeat</keyword>
<dbReference type="InterPro" id="IPR032675">
    <property type="entry name" value="LRR_dom_sf"/>
</dbReference>
<dbReference type="OMA" id="GEKPSYH"/>
<feature type="domain" description="Disease resistance R13L4/SHOC-2-like LRR" evidence="4">
    <location>
        <begin position="189"/>
        <end position="415"/>
    </location>
</feature>